<dbReference type="Gene3D" id="1.10.10.60">
    <property type="entry name" value="Homeodomain-like"/>
    <property type="match status" value="1"/>
</dbReference>
<comment type="caution">
    <text evidence="2">The sequence shown here is derived from an EMBL/GenBank/DDBJ whole genome shotgun (WGS) entry which is preliminary data.</text>
</comment>
<name>A0A829QDM1_9MYCO</name>
<reference evidence="2 3" key="1">
    <citation type="submission" date="2013-12" db="EMBL/GenBank/DDBJ databases">
        <authorList>
            <person name="Zelazny A."/>
            <person name="Olivier K."/>
            <person name="Holland S."/>
            <person name="Lenaerts A."/>
            <person name="Ordway D."/>
            <person name="DeGroote M.A."/>
            <person name="Parker T."/>
            <person name="Sizemore C."/>
            <person name="Tallon L.J."/>
            <person name="Sadzewicz L.K."/>
            <person name="Sengamalay N."/>
            <person name="Fraser C.M."/>
            <person name="Hine E."/>
            <person name="Shefchek K.A."/>
            <person name="Das S.P."/>
            <person name="Tettelin H."/>
        </authorList>
    </citation>
    <scope>NUCLEOTIDE SEQUENCE [LARGE SCALE GENOMIC DNA]</scope>
    <source>
        <strain evidence="2 3">1948</strain>
    </source>
</reference>
<evidence type="ECO:0000313" key="3">
    <source>
        <dbReference type="Proteomes" id="UP000021210"/>
    </source>
</evidence>
<evidence type="ECO:0000313" key="2">
    <source>
        <dbReference type="EMBL" id="EUA61322.1"/>
    </source>
</evidence>
<accession>A0A829QDM1</accession>
<dbReference type="Pfam" id="PF19575">
    <property type="entry name" value="HTH_58"/>
    <property type="match status" value="1"/>
</dbReference>
<dbReference type="Proteomes" id="UP000021210">
    <property type="component" value="Unassembled WGS sequence"/>
</dbReference>
<feature type="domain" description="Helix-turn-helix" evidence="1">
    <location>
        <begin position="4"/>
        <end position="50"/>
    </location>
</feature>
<gene>
    <name evidence="2" type="ORF">I542_1461</name>
</gene>
<dbReference type="AlphaFoldDB" id="A0A829QDM1"/>
<protein>
    <submittedName>
        <fullName evidence="2">Transcriptional regulator domain protein</fullName>
    </submittedName>
</protein>
<proteinExistence type="predicted"/>
<dbReference type="InterPro" id="IPR045745">
    <property type="entry name" value="HTH_58_Actinobacteria-type"/>
</dbReference>
<organism evidence="2 3">
    <name type="scientific">Mycobacteroides abscessus 1948</name>
    <dbReference type="NCBI Taxonomy" id="1299323"/>
    <lineage>
        <taxon>Bacteria</taxon>
        <taxon>Bacillati</taxon>
        <taxon>Actinomycetota</taxon>
        <taxon>Actinomycetes</taxon>
        <taxon>Mycobacteriales</taxon>
        <taxon>Mycobacteriaceae</taxon>
        <taxon>Mycobacteroides</taxon>
        <taxon>Mycobacteroides abscessus</taxon>
    </lineage>
</organism>
<dbReference type="EMBL" id="JAOH01000002">
    <property type="protein sequence ID" value="EUA61322.1"/>
    <property type="molecule type" value="Genomic_DNA"/>
</dbReference>
<evidence type="ECO:0000259" key="1">
    <source>
        <dbReference type="Pfam" id="PF19575"/>
    </source>
</evidence>
<sequence>MAKTRDEERAELKAGYEKGASIRTLAAETGRSYGYVHRALVESGVVLRGPRRPESARPQGLVGFRHAVCPLSFRATIVATVVRCEDKAVSGTSEYWR</sequence>